<proteinExistence type="inferred from homology"/>
<dbReference type="GO" id="GO:0015179">
    <property type="term" value="F:L-amino acid transmembrane transporter activity"/>
    <property type="evidence" value="ECO:0007669"/>
    <property type="project" value="TreeGrafter"/>
</dbReference>
<accession>A0A6G1KCY5</accession>
<keyword evidence="10" id="KW-1185">Reference proteome</keyword>
<feature type="transmembrane region" description="Helical" evidence="7">
    <location>
        <begin position="162"/>
        <end position="184"/>
    </location>
</feature>
<feature type="region of interest" description="Disordered" evidence="6">
    <location>
        <begin position="1"/>
        <end position="54"/>
    </location>
</feature>
<evidence type="ECO:0000313" key="10">
    <source>
        <dbReference type="Proteomes" id="UP000799428"/>
    </source>
</evidence>
<feature type="transmembrane region" description="Helical" evidence="7">
    <location>
        <begin position="291"/>
        <end position="312"/>
    </location>
</feature>
<protein>
    <recommendedName>
        <fullName evidence="8">Amino acid transporter transmembrane domain-containing protein</fullName>
    </recommendedName>
</protein>
<dbReference type="AlphaFoldDB" id="A0A6G1KCY5"/>
<evidence type="ECO:0000256" key="2">
    <source>
        <dbReference type="ARBA" id="ARBA00008066"/>
    </source>
</evidence>
<feature type="domain" description="Amino acid transporter transmembrane" evidence="8">
    <location>
        <begin position="76"/>
        <end position="462"/>
    </location>
</feature>
<gene>
    <name evidence="9" type="ORF">K504DRAFT_377543</name>
</gene>
<feature type="transmembrane region" description="Helical" evidence="7">
    <location>
        <begin position="332"/>
        <end position="357"/>
    </location>
</feature>
<feature type="transmembrane region" description="Helical" evidence="7">
    <location>
        <begin position="104"/>
        <end position="126"/>
    </location>
</feature>
<keyword evidence="3 7" id="KW-0812">Transmembrane</keyword>
<feature type="transmembrane region" description="Helical" evidence="7">
    <location>
        <begin position="440"/>
        <end position="462"/>
    </location>
</feature>
<evidence type="ECO:0000256" key="1">
    <source>
        <dbReference type="ARBA" id="ARBA00004141"/>
    </source>
</evidence>
<feature type="transmembrane region" description="Helical" evidence="7">
    <location>
        <begin position="79"/>
        <end position="98"/>
    </location>
</feature>
<feature type="transmembrane region" description="Helical" evidence="7">
    <location>
        <begin position="404"/>
        <end position="428"/>
    </location>
</feature>
<sequence length="480" mass="51310">MFERNASTASSGSKGTPKTPPLEVVDLAPKPNDRPHEDINTPKNNTPASDAERQIQNDTTADVFGNEAGAAIHYKTMHWWHAGVLMITEVISLGVLALPQTIAILGFVPGLLLILLLGLLATYTGYVCGQFKQKYPQVQSFADCGEMIAGPIGREVMAVSQILLLVFIMAAHVLSFSIALNAITDHATCTVTYAVVGLIVCFLLGLPRTLKNVSYASIFSCISVIVAVTVAMAAIAVSKPDMGHSYAVGPNLPVVKGLGPVMNIVLAFTGHVAFFGFIAELKDPKDFPKALAFLQITAVTFYLIISAVIYYYAGPSVASPALGSASPLIRKITYGIALPTIVIAGVVNGSVACKYIYVRMWKDSKDDVIHQNNLKSIGSWVAVCAVLWIASFVIAEAIPNFNLLLGLIAALFCSWFSYGLPGYLWLYMNRGQLFSTKKKAALTILNTGIFLLGAAMCILGMWSSGWELSGGGAGKPFSCE</sequence>
<evidence type="ECO:0000313" key="9">
    <source>
        <dbReference type="EMBL" id="KAF2710640.1"/>
    </source>
</evidence>
<evidence type="ECO:0000256" key="3">
    <source>
        <dbReference type="ARBA" id="ARBA00022692"/>
    </source>
</evidence>
<evidence type="ECO:0000256" key="4">
    <source>
        <dbReference type="ARBA" id="ARBA00022989"/>
    </source>
</evidence>
<evidence type="ECO:0000259" key="8">
    <source>
        <dbReference type="Pfam" id="PF01490"/>
    </source>
</evidence>
<comment type="similarity">
    <text evidence="2">Belongs to the amino acid/polyamine transporter 2 family.</text>
</comment>
<keyword evidence="5 7" id="KW-0472">Membrane</keyword>
<feature type="transmembrane region" description="Helical" evidence="7">
    <location>
        <begin position="190"/>
        <end position="206"/>
    </location>
</feature>
<feature type="transmembrane region" description="Helical" evidence="7">
    <location>
        <begin position="257"/>
        <end position="279"/>
    </location>
</feature>
<reference evidence="9" key="1">
    <citation type="journal article" date="2020" name="Stud. Mycol.">
        <title>101 Dothideomycetes genomes: a test case for predicting lifestyles and emergence of pathogens.</title>
        <authorList>
            <person name="Haridas S."/>
            <person name="Albert R."/>
            <person name="Binder M."/>
            <person name="Bloem J."/>
            <person name="Labutti K."/>
            <person name="Salamov A."/>
            <person name="Andreopoulos B."/>
            <person name="Baker S."/>
            <person name="Barry K."/>
            <person name="Bills G."/>
            <person name="Bluhm B."/>
            <person name="Cannon C."/>
            <person name="Castanera R."/>
            <person name="Culley D."/>
            <person name="Daum C."/>
            <person name="Ezra D."/>
            <person name="Gonzalez J."/>
            <person name="Henrissat B."/>
            <person name="Kuo A."/>
            <person name="Liang C."/>
            <person name="Lipzen A."/>
            <person name="Lutzoni F."/>
            <person name="Magnuson J."/>
            <person name="Mondo S."/>
            <person name="Nolan M."/>
            <person name="Ohm R."/>
            <person name="Pangilinan J."/>
            <person name="Park H.-J."/>
            <person name="Ramirez L."/>
            <person name="Alfaro M."/>
            <person name="Sun H."/>
            <person name="Tritt A."/>
            <person name="Yoshinaga Y."/>
            <person name="Zwiers L.-H."/>
            <person name="Turgeon B."/>
            <person name="Goodwin S."/>
            <person name="Spatafora J."/>
            <person name="Crous P."/>
            <person name="Grigoriev I."/>
        </authorList>
    </citation>
    <scope>NUCLEOTIDE SEQUENCE</scope>
    <source>
        <strain evidence="9">CBS 279.74</strain>
    </source>
</reference>
<evidence type="ECO:0000256" key="6">
    <source>
        <dbReference type="SAM" id="MobiDB-lite"/>
    </source>
</evidence>
<feature type="transmembrane region" description="Helical" evidence="7">
    <location>
        <begin position="377"/>
        <end position="398"/>
    </location>
</feature>
<dbReference type="Proteomes" id="UP000799428">
    <property type="component" value="Unassembled WGS sequence"/>
</dbReference>
<dbReference type="PANTHER" id="PTHR22950">
    <property type="entry name" value="AMINO ACID TRANSPORTER"/>
    <property type="match status" value="1"/>
</dbReference>
<feature type="transmembrane region" description="Helical" evidence="7">
    <location>
        <begin position="213"/>
        <end position="237"/>
    </location>
</feature>
<dbReference type="GO" id="GO:0016020">
    <property type="term" value="C:membrane"/>
    <property type="evidence" value="ECO:0007669"/>
    <property type="project" value="UniProtKB-SubCell"/>
</dbReference>
<comment type="subcellular location">
    <subcellularLocation>
        <location evidence="1">Membrane</location>
        <topology evidence="1">Multi-pass membrane protein</topology>
    </subcellularLocation>
</comment>
<dbReference type="InterPro" id="IPR013057">
    <property type="entry name" value="AA_transpt_TM"/>
</dbReference>
<dbReference type="Gene3D" id="1.20.1740.10">
    <property type="entry name" value="Amino acid/polyamine transporter I"/>
    <property type="match status" value="1"/>
</dbReference>
<evidence type="ECO:0000256" key="5">
    <source>
        <dbReference type="ARBA" id="ARBA00023136"/>
    </source>
</evidence>
<dbReference type="FunFam" id="1.20.1740.10:FF:000039">
    <property type="entry name" value="Neutral amino acid transporter (Eurofung)"/>
    <property type="match status" value="1"/>
</dbReference>
<organism evidence="9 10">
    <name type="scientific">Pleomassaria siparia CBS 279.74</name>
    <dbReference type="NCBI Taxonomy" id="1314801"/>
    <lineage>
        <taxon>Eukaryota</taxon>
        <taxon>Fungi</taxon>
        <taxon>Dikarya</taxon>
        <taxon>Ascomycota</taxon>
        <taxon>Pezizomycotina</taxon>
        <taxon>Dothideomycetes</taxon>
        <taxon>Pleosporomycetidae</taxon>
        <taxon>Pleosporales</taxon>
        <taxon>Pleomassariaceae</taxon>
        <taxon>Pleomassaria</taxon>
    </lineage>
</organism>
<evidence type="ECO:0000256" key="7">
    <source>
        <dbReference type="SAM" id="Phobius"/>
    </source>
</evidence>
<dbReference type="OrthoDB" id="294730at2759"/>
<feature type="compositionally biased region" description="Polar residues" evidence="6">
    <location>
        <begin position="1"/>
        <end position="16"/>
    </location>
</feature>
<keyword evidence="4 7" id="KW-1133">Transmembrane helix</keyword>
<feature type="compositionally biased region" description="Basic and acidic residues" evidence="6">
    <location>
        <begin position="31"/>
        <end position="40"/>
    </location>
</feature>
<dbReference type="EMBL" id="MU005769">
    <property type="protein sequence ID" value="KAF2710640.1"/>
    <property type="molecule type" value="Genomic_DNA"/>
</dbReference>
<dbReference type="Pfam" id="PF01490">
    <property type="entry name" value="Aa_trans"/>
    <property type="match status" value="1"/>
</dbReference>
<dbReference type="PANTHER" id="PTHR22950:SF668">
    <property type="entry name" value="AMINO ACID TRANSPORTER (EUROFUNG)"/>
    <property type="match status" value="1"/>
</dbReference>
<name>A0A6G1KCY5_9PLEO</name>